<reference evidence="2" key="2">
    <citation type="submission" date="2024-04" db="EMBL/GenBank/DDBJ databases">
        <authorList>
            <person name="Chen Y."/>
            <person name="Shah S."/>
            <person name="Dougan E. K."/>
            <person name="Thang M."/>
            <person name="Chan C."/>
        </authorList>
    </citation>
    <scope>NUCLEOTIDE SEQUENCE [LARGE SCALE GENOMIC DNA]</scope>
</reference>
<gene>
    <name evidence="1" type="ORF">C1SCF055_LOCUS17244</name>
</gene>
<dbReference type="EMBL" id="CAMXCT030001449">
    <property type="protein sequence ID" value="CAL4777552.1"/>
    <property type="molecule type" value="Genomic_DNA"/>
</dbReference>
<protein>
    <submittedName>
        <fullName evidence="1">Uncharacterized protein</fullName>
    </submittedName>
</protein>
<name>A0A9P1CEQ0_9DINO</name>
<evidence type="ECO:0000313" key="1">
    <source>
        <dbReference type="EMBL" id="CAI3990240.1"/>
    </source>
</evidence>
<evidence type="ECO:0000313" key="2">
    <source>
        <dbReference type="EMBL" id="CAL1143615.1"/>
    </source>
</evidence>
<evidence type="ECO:0000313" key="3">
    <source>
        <dbReference type="Proteomes" id="UP001152797"/>
    </source>
</evidence>
<dbReference type="AlphaFoldDB" id="A0A9P1CEQ0"/>
<sequence length="682" mass="76908">MERQPSSVDDAASWVAEFLLRISCSEQEVGTAKDCILHEKIDREVLVDMSAEDIQNKMHLKFGDARKLEKDWPGFGRFLGIEEVQDAVKQQELQLFNRFWQLVRDADEALPTQVAEAAQAPVSEEQVPSETPVPLEIPVPLVVAPPLLVPGWRRWRTPPMSQKMTWMVGTFFFLTCGMGVAVWENRWQKDLCSELLACGMNEGREVAEIFQTSQRFERLLRPPRLIDSNWLRAKLKFGGGTSCFESIPQHVSNCLQKANGAVHSCEDEACVFAISDAVRQVDAAIGGQMLGYNVTRIEDLKQEVIHSLSHHGKQLHEKLAREISPEQMPDLACIFDSRRRLKTFIGKAQNASLSAQLEKLVQTMKLADAHATAKMNLTASIDQLLGSIKSMENSGELPHWDLKYVSSLLNQALQHYKDRPDLSATYHEWTTHLCSGLQEFASELESSQPAVAFMYMATVDHFSRHLKGCPCEYEYAFVEGKNTLNASLRSREGLREVRNALDKQRSWFNFTWISKGSDASILVRSVETYLESGFSNLRRELESSDLDLVVAFENFEPFRMAAAELESHLQQDLLKQVTKISEDMWMRSFAALEDVASDIQGGCSSAAMQRQLETDLGEARRCITGLEDPLKALVPVIDPDLLTFLQQKKGQRVQRRNDDLNDGNWIGVTGNYSNSPTCQASE</sequence>
<accession>A0A9P1CEQ0</accession>
<organism evidence="1">
    <name type="scientific">Cladocopium goreaui</name>
    <dbReference type="NCBI Taxonomy" id="2562237"/>
    <lineage>
        <taxon>Eukaryota</taxon>
        <taxon>Sar</taxon>
        <taxon>Alveolata</taxon>
        <taxon>Dinophyceae</taxon>
        <taxon>Suessiales</taxon>
        <taxon>Symbiodiniaceae</taxon>
        <taxon>Cladocopium</taxon>
    </lineage>
</organism>
<dbReference type="EMBL" id="CAMXCT020001449">
    <property type="protein sequence ID" value="CAL1143615.1"/>
    <property type="molecule type" value="Genomic_DNA"/>
</dbReference>
<reference evidence="1" key="1">
    <citation type="submission" date="2022-10" db="EMBL/GenBank/DDBJ databases">
        <authorList>
            <person name="Chen Y."/>
            <person name="Dougan E. K."/>
            <person name="Chan C."/>
            <person name="Rhodes N."/>
            <person name="Thang M."/>
        </authorList>
    </citation>
    <scope>NUCLEOTIDE SEQUENCE</scope>
</reference>
<dbReference type="EMBL" id="CAMXCT010001449">
    <property type="protein sequence ID" value="CAI3990240.1"/>
    <property type="molecule type" value="Genomic_DNA"/>
</dbReference>
<comment type="caution">
    <text evidence="1">The sequence shown here is derived from an EMBL/GenBank/DDBJ whole genome shotgun (WGS) entry which is preliminary data.</text>
</comment>
<dbReference type="Proteomes" id="UP001152797">
    <property type="component" value="Unassembled WGS sequence"/>
</dbReference>
<keyword evidence="3" id="KW-1185">Reference proteome</keyword>
<proteinExistence type="predicted"/>